<evidence type="ECO:0000256" key="2">
    <source>
        <dbReference type="ARBA" id="ARBA00022490"/>
    </source>
</evidence>
<dbReference type="EnsemblMetazoa" id="CapteT202957">
    <property type="protein sequence ID" value="CapteP202957"/>
    <property type="gene ID" value="CapteG202957"/>
</dbReference>
<keyword evidence="4" id="KW-0808">Transferase</keyword>
<dbReference type="GO" id="GO:0005524">
    <property type="term" value="F:ATP binding"/>
    <property type="evidence" value="ECO:0007669"/>
    <property type="project" value="UniProtKB-UniRule"/>
</dbReference>
<dbReference type="InterPro" id="IPR000719">
    <property type="entry name" value="Prot_kinase_dom"/>
</dbReference>
<keyword evidence="6" id="KW-0418">Kinase</keyword>
<dbReference type="EMBL" id="AMQN01010026">
    <property type="status" value="NOT_ANNOTATED_CDS"/>
    <property type="molecule type" value="Genomic_DNA"/>
</dbReference>
<evidence type="ECO:0000256" key="8">
    <source>
        <dbReference type="PROSITE-ProRule" id="PRU10141"/>
    </source>
</evidence>
<feature type="domain" description="Protein kinase" evidence="9">
    <location>
        <begin position="93"/>
        <end position="213"/>
    </location>
</feature>
<evidence type="ECO:0000256" key="1">
    <source>
        <dbReference type="ARBA" id="ARBA00004496"/>
    </source>
</evidence>
<accession>R7U0Q4</accession>
<organism evidence="10">
    <name type="scientific">Capitella teleta</name>
    <name type="common">Polychaete worm</name>
    <dbReference type="NCBI Taxonomy" id="283909"/>
    <lineage>
        <taxon>Eukaryota</taxon>
        <taxon>Metazoa</taxon>
        <taxon>Spiralia</taxon>
        <taxon>Lophotrochozoa</taxon>
        <taxon>Annelida</taxon>
        <taxon>Polychaeta</taxon>
        <taxon>Sedentaria</taxon>
        <taxon>Scolecida</taxon>
        <taxon>Capitellidae</taxon>
        <taxon>Capitella</taxon>
    </lineage>
</organism>
<evidence type="ECO:0000256" key="4">
    <source>
        <dbReference type="ARBA" id="ARBA00022679"/>
    </source>
</evidence>
<keyword evidence="12" id="KW-1185">Reference proteome</keyword>
<dbReference type="InterPro" id="IPR017441">
    <property type="entry name" value="Protein_kinase_ATP_BS"/>
</dbReference>
<evidence type="ECO:0000259" key="9">
    <source>
        <dbReference type="PROSITE" id="PS50011"/>
    </source>
</evidence>
<dbReference type="PROSITE" id="PS50011">
    <property type="entry name" value="PROTEIN_KINASE_DOM"/>
    <property type="match status" value="1"/>
</dbReference>
<keyword evidence="5 8" id="KW-0547">Nucleotide-binding</keyword>
<dbReference type="STRING" id="283909.R7U0Q4"/>
<reference evidence="10 12" key="2">
    <citation type="journal article" date="2013" name="Nature">
        <title>Insights into bilaterian evolution from three spiralian genomes.</title>
        <authorList>
            <person name="Simakov O."/>
            <person name="Marletaz F."/>
            <person name="Cho S.J."/>
            <person name="Edsinger-Gonzales E."/>
            <person name="Havlak P."/>
            <person name="Hellsten U."/>
            <person name="Kuo D.H."/>
            <person name="Larsson T."/>
            <person name="Lv J."/>
            <person name="Arendt D."/>
            <person name="Savage R."/>
            <person name="Osoegawa K."/>
            <person name="de Jong P."/>
            <person name="Grimwood J."/>
            <person name="Chapman J.A."/>
            <person name="Shapiro H."/>
            <person name="Aerts A."/>
            <person name="Otillar R.P."/>
            <person name="Terry A.Y."/>
            <person name="Boore J.L."/>
            <person name="Grigoriev I.V."/>
            <person name="Lindberg D.R."/>
            <person name="Seaver E.C."/>
            <person name="Weisblat D.A."/>
            <person name="Putnam N.H."/>
            <person name="Rokhsar D.S."/>
        </authorList>
    </citation>
    <scope>NUCLEOTIDE SEQUENCE</scope>
    <source>
        <strain evidence="10 12">I ESC-2004</strain>
    </source>
</reference>
<gene>
    <name evidence="10" type="ORF">CAPTEDRAFT_202957</name>
</gene>
<evidence type="ECO:0000256" key="6">
    <source>
        <dbReference type="ARBA" id="ARBA00022777"/>
    </source>
</evidence>
<evidence type="ECO:0000256" key="5">
    <source>
        <dbReference type="ARBA" id="ARBA00022741"/>
    </source>
</evidence>
<dbReference type="InterPro" id="IPR011009">
    <property type="entry name" value="Kinase-like_dom_sf"/>
</dbReference>
<dbReference type="Pfam" id="PF00069">
    <property type="entry name" value="Pkinase"/>
    <property type="match status" value="1"/>
</dbReference>
<evidence type="ECO:0000313" key="11">
    <source>
        <dbReference type="EnsemblMetazoa" id="CapteP202957"/>
    </source>
</evidence>
<dbReference type="OrthoDB" id="10013850at2759"/>
<keyword evidence="7 8" id="KW-0067">ATP-binding</keyword>
<dbReference type="InterPro" id="IPR051180">
    <property type="entry name" value="IKK"/>
</dbReference>
<evidence type="ECO:0000313" key="12">
    <source>
        <dbReference type="Proteomes" id="UP000014760"/>
    </source>
</evidence>
<name>R7U0Q4_CAPTE</name>
<feature type="binding site" evidence="8">
    <location>
        <position position="126"/>
    </location>
    <ligand>
        <name>ATP</name>
        <dbReference type="ChEBI" id="CHEBI:30616"/>
    </ligand>
</feature>
<dbReference type="Gene3D" id="1.10.510.10">
    <property type="entry name" value="Transferase(Phosphotransferase) domain 1"/>
    <property type="match status" value="1"/>
</dbReference>
<dbReference type="GO" id="GO:0004674">
    <property type="term" value="F:protein serine/threonine kinase activity"/>
    <property type="evidence" value="ECO:0007669"/>
    <property type="project" value="UniProtKB-KW"/>
</dbReference>
<reference evidence="12" key="1">
    <citation type="submission" date="2012-12" db="EMBL/GenBank/DDBJ databases">
        <authorList>
            <person name="Hellsten U."/>
            <person name="Grimwood J."/>
            <person name="Chapman J.A."/>
            <person name="Shapiro H."/>
            <person name="Aerts A."/>
            <person name="Otillar R.P."/>
            <person name="Terry A.Y."/>
            <person name="Boore J.L."/>
            <person name="Simakov O."/>
            <person name="Marletaz F."/>
            <person name="Cho S.-J."/>
            <person name="Edsinger-Gonzales E."/>
            <person name="Havlak P."/>
            <person name="Kuo D.-H."/>
            <person name="Larsson T."/>
            <person name="Lv J."/>
            <person name="Arendt D."/>
            <person name="Savage R."/>
            <person name="Osoegawa K."/>
            <person name="de Jong P."/>
            <person name="Lindberg D.R."/>
            <person name="Seaver E.C."/>
            <person name="Weisblat D.A."/>
            <person name="Putnam N.H."/>
            <person name="Grigoriev I.V."/>
            <person name="Rokhsar D.S."/>
        </authorList>
    </citation>
    <scope>NUCLEOTIDE SEQUENCE</scope>
    <source>
        <strain evidence="12">I ESC-2004</strain>
    </source>
</reference>
<dbReference type="PANTHER" id="PTHR22969">
    <property type="entry name" value="IKB KINASE"/>
    <property type="match status" value="1"/>
</dbReference>
<dbReference type="Proteomes" id="UP000014760">
    <property type="component" value="Unassembled WGS sequence"/>
</dbReference>
<dbReference type="PROSITE" id="PS00107">
    <property type="entry name" value="PROTEIN_KINASE_ATP"/>
    <property type="match status" value="1"/>
</dbReference>
<comment type="subcellular location">
    <subcellularLocation>
        <location evidence="1">Cytoplasm</location>
    </subcellularLocation>
</comment>
<reference evidence="11" key="3">
    <citation type="submission" date="2015-06" db="UniProtKB">
        <authorList>
            <consortium name="EnsemblMetazoa"/>
        </authorList>
    </citation>
    <scope>IDENTIFICATION</scope>
</reference>
<dbReference type="PANTHER" id="PTHR22969:SF15">
    <property type="entry name" value="FI05319P"/>
    <property type="match status" value="1"/>
</dbReference>
<keyword evidence="2" id="KW-0963">Cytoplasm</keyword>
<protein>
    <recommendedName>
        <fullName evidence="9">Protein kinase domain-containing protein</fullName>
    </recommendedName>
</protein>
<dbReference type="HOGENOM" id="CLU_1295476_0_0_1"/>
<dbReference type="SUPFAM" id="SSF56112">
    <property type="entry name" value="Protein kinase-like (PK-like)"/>
    <property type="match status" value="1"/>
</dbReference>
<keyword evidence="3" id="KW-0723">Serine/threonine-protein kinase</keyword>
<evidence type="ECO:0000256" key="7">
    <source>
        <dbReference type="ARBA" id="ARBA00022840"/>
    </source>
</evidence>
<evidence type="ECO:0000256" key="3">
    <source>
        <dbReference type="ARBA" id="ARBA00022527"/>
    </source>
</evidence>
<sequence length="213" mass="24164">MAVPELPGTWIIADALPEIRESVETPENDGVIQYSAHESLSEDGTYFSQKNEQNKNLQPNLGLGSSRRYDGCTTDIDDRPYCKPPNVGEKYFFYEDEILGHGSTSEVHLGRNRKTGEHVAVKVVKKNFAPHTKRETELLERLKHENIVKLIAVETDKLFRPWLILEWSKTGSVGDLLSLPQNKFGLSEEDLLAFLENMESVTHQIAVEQITNR</sequence>
<dbReference type="AlphaFoldDB" id="R7U0Q4"/>
<dbReference type="EMBL" id="KB306825">
    <property type="protein sequence ID" value="ELT99442.1"/>
    <property type="molecule type" value="Genomic_DNA"/>
</dbReference>
<evidence type="ECO:0000313" key="10">
    <source>
        <dbReference type="EMBL" id="ELT99442.1"/>
    </source>
</evidence>
<dbReference type="GO" id="GO:0005737">
    <property type="term" value="C:cytoplasm"/>
    <property type="evidence" value="ECO:0007669"/>
    <property type="project" value="UniProtKB-SubCell"/>
</dbReference>
<proteinExistence type="predicted"/>